<dbReference type="PROSITE" id="PS51379">
    <property type="entry name" value="4FE4S_FER_2"/>
    <property type="match status" value="2"/>
</dbReference>
<dbReference type="Pfam" id="PF12838">
    <property type="entry name" value="Fer4_7"/>
    <property type="match status" value="1"/>
</dbReference>
<feature type="compositionally biased region" description="Basic and acidic residues" evidence="4">
    <location>
        <begin position="104"/>
        <end position="115"/>
    </location>
</feature>
<proteinExistence type="predicted"/>
<dbReference type="NCBIfam" id="NF033683">
    <property type="entry name" value="di_4Fe-4S_YfhL"/>
    <property type="match status" value="1"/>
</dbReference>
<feature type="region of interest" description="Disordered" evidence="4">
    <location>
        <begin position="88"/>
        <end position="115"/>
    </location>
</feature>
<gene>
    <name evidence="6" type="ORF">G3M70_17220</name>
</gene>
<dbReference type="InterPro" id="IPR047927">
    <property type="entry name" value="YfhL-like"/>
</dbReference>
<evidence type="ECO:0000256" key="4">
    <source>
        <dbReference type="SAM" id="MobiDB-lite"/>
    </source>
</evidence>
<evidence type="ECO:0000256" key="3">
    <source>
        <dbReference type="ARBA" id="ARBA00023014"/>
    </source>
</evidence>
<organism evidence="6 7">
    <name type="scientific">Candidatus Nitronauta litoralis</name>
    <dbReference type="NCBI Taxonomy" id="2705533"/>
    <lineage>
        <taxon>Bacteria</taxon>
        <taxon>Pseudomonadati</taxon>
        <taxon>Nitrospinota/Tectimicrobiota group</taxon>
        <taxon>Nitrospinota</taxon>
        <taxon>Nitrospinia</taxon>
        <taxon>Nitrospinales</taxon>
        <taxon>Nitrospinaceae</taxon>
        <taxon>Candidatus Nitronauta</taxon>
    </lineage>
</organism>
<dbReference type="SUPFAM" id="SSF54862">
    <property type="entry name" value="4Fe-4S ferredoxins"/>
    <property type="match status" value="1"/>
</dbReference>
<accession>A0A7T0BYX6</accession>
<dbReference type="GO" id="GO:0051536">
    <property type="term" value="F:iron-sulfur cluster binding"/>
    <property type="evidence" value="ECO:0007669"/>
    <property type="project" value="UniProtKB-KW"/>
</dbReference>
<evidence type="ECO:0000313" key="7">
    <source>
        <dbReference type="Proteomes" id="UP000594688"/>
    </source>
</evidence>
<keyword evidence="1" id="KW-0479">Metal-binding</keyword>
<dbReference type="KEGG" id="nli:G3M70_17220"/>
<dbReference type="Gene3D" id="3.30.70.20">
    <property type="match status" value="1"/>
</dbReference>
<dbReference type="InterPro" id="IPR017900">
    <property type="entry name" value="4Fe4S_Fe_S_CS"/>
</dbReference>
<dbReference type="Proteomes" id="UP000594688">
    <property type="component" value="Chromosome"/>
</dbReference>
<dbReference type="GO" id="GO:0046872">
    <property type="term" value="F:metal ion binding"/>
    <property type="evidence" value="ECO:0007669"/>
    <property type="project" value="UniProtKB-KW"/>
</dbReference>
<sequence>MATIITDECINCGVCEPECPNTAIDDGTKGGIDFYYIDPDLCTECVGFHGEEACQEVCPVDCCIPDVDRKESEEELLEKAAKIHPDQTFPALDDLTNETSLFRNPDRKNAHLSEE</sequence>
<evidence type="ECO:0000313" key="6">
    <source>
        <dbReference type="EMBL" id="QPJ63520.1"/>
    </source>
</evidence>
<feature type="domain" description="4Fe-4S ferredoxin-type" evidence="5">
    <location>
        <begin position="33"/>
        <end position="68"/>
    </location>
</feature>
<reference evidence="6 7" key="1">
    <citation type="submission" date="2020-02" db="EMBL/GenBank/DDBJ databases">
        <title>Genomic and physiological characterization of two novel Nitrospinaceae genera.</title>
        <authorList>
            <person name="Mueller A.J."/>
            <person name="Jung M.-Y."/>
            <person name="Strachan C.R."/>
            <person name="Herbold C.W."/>
            <person name="Kirkegaard R.H."/>
            <person name="Daims H."/>
        </authorList>
    </citation>
    <scope>NUCLEOTIDE SEQUENCE [LARGE SCALE GENOMIC DNA]</scope>
    <source>
        <strain evidence="6">EB</strain>
    </source>
</reference>
<dbReference type="AlphaFoldDB" id="A0A7T0BYX6"/>
<keyword evidence="3" id="KW-0411">Iron-sulfur</keyword>
<dbReference type="InterPro" id="IPR017896">
    <property type="entry name" value="4Fe4S_Fe-S-bd"/>
</dbReference>
<dbReference type="PROSITE" id="PS00198">
    <property type="entry name" value="4FE4S_FER_1"/>
    <property type="match status" value="1"/>
</dbReference>
<evidence type="ECO:0000259" key="5">
    <source>
        <dbReference type="PROSITE" id="PS51379"/>
    </source>
</evidence>
<keyword evidence="2" id="KW-0408">Iron</keyword>
<evidence type="ECO:0000256" key="2">
    <source>
        <dbReference type="ARBA" id="ARBA00023004"/>
    </source>
</evidence>
<name>A0A7T0BYX6_9BACT</name>
<evidence type="ECO:0000256" key="1">
    <source>
        <dbReference type="ARBA" id="ARBA00022723"/>
    </source>
</evidence>
<feature type="domain" description="4Fe-4S ferredoxin-type" evidence="5">
    <location>
        <begin position="1"/>
        <end position="29"/>
    </location>
</feature>
<dbReference type="EMBL" id="CP048685">
    <property type="protein sequence ID" value="QPJ63520.1"/>
    <property type="molecule type" value="Genomic_DNA"/>
</dbReference>
<protein>
    <submittedName>
        <fullName evidence="6">YfhL family 4Fe-4S dicluster ferredoxin</fullName>
    </submittedName>
</protein>